<dbReference type="Pfam" id="PF12802">
    <property type="entry name" value="MarR_2"/>
    <property type="match status" value="1"/>
</dbReference>
<reference evidence="2 3" key="1">
    <citation type="submission" date="2018-12" db="EMBL/GenBank/DDBJ databases">
        <title>Draft genome sequence of Embleya hyalina NBRC 13850T.</title>
        <authorList>
            <person name="Komaki H."/>
            <person name="Hosoyama A."/>
            <person name="Kimura A."/>
            <person name="Ichikawa N."/>
            <person name="Tamura T."/>
        </authorList>
    </citation>
    <scope>NUCLEOTIDE SEQUENCE [LARGE SCALE GENOMIC DNA]</scope>
    <source>
        <strain evidence="2 3">NBRC 13850</strain>
    </source>
</reference>
<dbReference type="GO" id="GO:0003700">
    <property type="term" value="F:DNA-binding transcription factor activity"/>
    <property type="evidence" value="ECO:0007669"/>
    <property type="project" value="InterPro"/>
</dbReference>
<dbReference type="AlphaFoldDB" id="A0A401YRV2"/>
<dbReference type="Gene3D" id="1.10.10.10">
    <property type="entry name" value="Winged helix-like DNA-binding domain superfamily/Winged helix DNA-binding domain"/>
    <property type="match status" value="1"/>
</dbReference>
<feature type="domain" description="HTH marR-type" evidence="1">
    <location>
        <begin position="56"/>
        <end position="102"/>
    </location>
</feature>
<sequence length="163" mass="17285">MYYLPMTSPTPMTPVDLFLLGRTLMKIGEDALPAPQVGAAPHPGSVRSILIALSDIAAHPDSAIGEIARRTGLPQSQVSTAVARLRETGSIETAQDPTDRRRLLVRTAATPSPRVTEVRAAGIEDALTRALATTDEQVLAEVTAALTVLARHLPPAALSRLRP</sequence>
<dbReference type="EMBL" id="BIFH01000023">
    <property type="protein sequence ID" value="GCD97330.1"/>
    <property type="molecule type" value="Genomic_DNA"/>
</dbReference>
<gene>
    <name evidence="2" type="ORF">EHYA_05022</name>
</gene>
<evidence type="ECO:0000259" key="1">
    <source>
        <dbReference type="Pfam" id="PF12802"/>
    </source>
</evidence>
<name>A0A401YRV2_9ACTN</name>
<dbReference type="Proteomes" id="UP000286931">
    <property type="component" value="Unassembled WGS sequence"/>
</dbReference>
<evidence type="ECO:0000313" key="2">
    <source>
        <dbReference type="EMBL" id="GCD97330.1"/>
    </source>
</evidence>
<keyword evidence="3" id="KW-1185">Reference proteome</keyword>
<dbReference type="InterPro" id="IPR000835">
    <property type="entry name" value="HTH_MarR-typ"/>
</dbReference>
<protein>
    <recommendedName>
        <fullName evidence="1">HTH marR-type domain-containing protein</fullName>
    </recommendedName>
</protein>
<comment type="caution">
    <text evidence="2">The sequence shown here is derived from an EMBL/GenBank/DDBJ whole genome shotgun (WGS) entry which is preliminary data.</text>
</comment>
<dbReference type="InterPro" id="IPR036388">
    <property type="entry name" value="WH-like_DNA-bd_sf"/>
</dbReference>
<dbReference type="InterPro" id="IPR036390">
    <property type="entry name" value="WH_DNA-bd_sf"/>
</dbReference>
<accession>A0A401YRV2</accession>
<proteinExistence type="predicted"/>
<evidence type="ECO:0000313" key="3">
    <source>
        <dbReference type="Proteomes" id="UP000286931"/>
    </source>
</evidence>
<organism evidence="2 3">
    <name type="scientific">Embleya hyalina</name>
    <dbReference type="NCBI Taxonomy" id="516124"/>
    <lineage>
        <taxon>Bacteria</taxon>
        <taxon>Bacillati</taxon>
        <taxon>Actinomycetota</taxon>
        <taxon>Actinomycetes</taxon>
        <taxon>Kitasatosporales</taxon>
        <taxon>Streptomycetaceae</taxon>
        <taxon>Embleya</taxon>
    </lineage>
</organism>
<dbReference type="SUPFAM" id="SSF46785">
    <property type="entry name" value="Winged helix' DNA-binding domain"/>
    <property type="match status" value="1"/>
</dbReference>